<accession>A0ABT9ZNY8</accession>
<feature type="transmembrane region" description="Helical" evidence="1">
    <location>
        <begin position="29"/>
        <end position="47"/>
    </location>
</feature>
<reference evidence="2 3" key="1">
    <citation type="submission" date="2023-07" db="EMBL/GenBank/DDBJ databases">
        <title>Genomic Encyclopedia of Type Strains, Phase IV (KMG-IV): sequencing the most valuable type-strain genomes for metagenomic binning, comparative biology and taxonomic classification.</title>
        <authorList>
            <person name="Goeker M."/>
        </authorList>
    </citation>
    <scope>NUCLEOTIDE SEQUENCE [LARGE SCALE GENOMIC DNA]</scope>
    <source>
        <strain evidence="2 3">DSM 9768</strain>
    </source>
</reference>
<evidence type="ECO:0000313" key="2">
    <source>
        <dbReference type="EMBL" id="MDQ0252650.1"/>
    </source>
</evidence>
<organism evidence="2 3">
    <name type="scientific">Evansella vedderi</name>
    <dbReference type="NCBI Taxonomy" id="38282"/>
    <lineage>
        <taxon>Bacteria</taxon>
        <taxon>Bacillati</taxon>
        <taxon>Bacillota</taxon>
        <taxon>Bacilli</taxon>
        <taxon>Bacillales</taxon>
        <taxon>Bacillaceae</taxon>
        <taxon>Evansella</taxon>
    </lineage>
</organism>
<feature type="transmembrane region" description="Helical" evidence="1">
    <location>
        <begin position="7"/>
        <end position="23"/>
    </location>
</feature>
<evidence type="ECO:0000313" key="3">
    <source>
        <dbReference type="Proteomes" id="UP001230005"/>
    </source>
</evidence>
<dbReference type="EMBL" id="JAUSUG010000001">
    <property type="protein sequence ID" value="MDQ0252650.1"/>
    <property type="molecule type" value="Genomic_DNA"/>
</dbReference>
<keyword evidence="1" id="KW-1133">Transmembrane helix</keyword>
<protein>
    <recommendedName>
        <fullName evidence="4">DUF3953 domain-containing protein</fullName>
    </recommendedName>
</protein>
<keyword evidence="1" id="KW-0812">Transmembrane</keyword>
<proteinExistence type="predicted"/>
<gene>
    <name evidence="2" type="ORF">J2S74_000022</name>
</gene>
<evidence type="ECO:0008006" key="4">
    <source>
        <dbReference type="Google" id="ProtNLM"/>
    </source>
</evidence>
<dbReference type="RefSeq" id="WP_307320287.1">
    <property type="nucleotide sequence ID" value="NZ_JAUSUG010000001.1"/>
</dbReference>
<dbReference type="Proteomes" id="UP001230005">
    <property type="component" value="Unassembled WGS sequence"/>
</dbReference>
<sequence>MVYKGSIVILSSIIVVMASYSLFSKKPELTPLIMGFFGTLVLVSGIYEAFRGKNRISGYTYILLAFIIFFILALDFFVK</sequence>
<feature type="transmembrane region" description="Helical" evidence="1">
    <location>
        <begin position="59"/>
        <end position="78"/>
    </location>
</feature>
<comment type="caution">
    <text evidence="2">The sequence shown here is derived from an EMBL/GenBank/DDBJ whole genome shotgun (WGS) entry which is preliminary data.</text>
</comment>
<evidence type="ECO:0000256" key="1">
    <source>
        <dbReference type="SAM" id="Phobius"/>
    </source>
</evidence>
<name>A0ABT9ZNY8_9BACI</name>
<keyword evidence="3" id="KW-1185">Reference proteome</keyword>
<keyword evidence="1" id="KW-0472">Membrane</keyword>